<keyword evidence="1" id="KW-0812">Transmembrane</keyword>
<organism evidence="2 3">
    <name type="scientific">Gloeocapsopsis crepidinum LEGE 06123</name>
    <dbReference type="NCBI Taxonomy" id="588587"/>
    <lineage>
        <taxon>Bacteria</taxon>
        <taxon>Bacillati</taxon>
        <taxon>Cyanobacteriota</taxon>
        <taxon>Cyanophyceae</taxon>
        <taxon>Oscillatoriophycideae</taxon>
        <taxon>Chroococcales</taxon>
        <taxon>Chroococcaceae</taxon>
        <taxon>Gloeocapsopsis</taxon>
    </lineage>
</organism>
<evidence type="ECO:0000313" key="3">
    <source>
        <dbReference type="Proteomes" id="UP000651156"/>
    </source>
</evidence>
<dbReference type="EMBL" id="JADEWN010000078">
    <property type="protein sequence ID" value="MBE9193127.1"/>
    <property type="molecule type" value="Genomic_DNA"/>
</dbReference>
<keyword evidence="1" id="KW-0472">Membrane</keyword>
<dbReference type="Proteomes" id="UP000651156">
    <property type="component" value="Unassembled WGS sequence"/>
</dbReference>
<accession>A0ABR9UXT4</accession>
<name>A0ABR9UXT4_9CHRO</name>
<reference evidence="2 3" key="1">
    <citation type="submission" date="2020-10" db="EMBL/GenBank/DDBJ databases">
        <authorList>
            <person name="Castelo-Branco R."/>
            <person name="Eusebio N."/>
            <person name="Adriana R."/>
            <person name="Vieira A."/>
            <person name="Brugerolle De Fraissinette N."/>
            <person name="Rezende De Castro R."/>
            <person name="Schneider M.P."/>
            <person name="Vasconcelos V."/>
            <person name="Leao P.N."/>
        </authorList>
    </citation>
    <scope>NUCLEOTIDE SEQUENCE [LARGE SCALE GENOMIC DNA]</scope>
    <source>
        <strain evidence="2 3">LEGE 06123</strain>
    </source>
</reference>
<proteinExistence type="predicted"/>
<evidence type="ECO:0000256" key="1">
    <source>
        <dbReference type="SAM" id="Phobius"/>
    </source>
</evidence>
<sequence length="86" mass="9597">MMHHDTFGTLNLLSLYSTSSDSRQFLEKCFAHSGEETPSHQFLLSIVLAILAIASITAYKQAPHISRSLQQAGTHAVQELLWINSR</sequence>
<comment type="caution">
    <text evidence="2">The sequence shown here is derived from an EMBL/GenBank/DDBJ whole genome shotgun (WGS) entry which is preliminary data.</text>
</comment>
<gene>
    <name evidence="2" type="ORF">IQ230_22795</name>
</gene>
<feature type="transmembrane region" description="Helical" evidence="1">
    <location>
        <begin position="42"/>
        <end position="59"/>
    </location>
</feature>
<evidence type="ECO:0008006" key="4">
    <source>
        <dbReference type="Google" id="ProtNLM"/>
    </source>
</evidence>
<keyword evidence="3" id="KW-1185">Reference proteome</keyword>
<evidence type="ECO:0000313" key="2">
    <source>
        <dbReference type="EMBL" id="MBE9193127.1"/>
    </source>
</evidence>
<keyword evidence="1" id="KW-1133">Transmembrane helix</keyword>
<protein>
    <recommendedName>
        <fullName evidence="4">Transposase</fullName>
    </recommendedName>
</protein>